<dbReference type="EMBL" id="BEXD01001400">
    <property type="protein sequence ID" value="GBB93931.1"/>
    <property type="molecule type" value="Genomic_DNA"/>
</dbReference>
<dbReference type="OrthoDB" id="2419096at2759"/>
<dbReference type="Proteomes" id="UP000615446">
    <property type="component" value="Unassembled WGS sequence"/>
</dbReference>
<gene>
    <name evidence="2" type="ORF">RCL2_002660200</name>
    <name evidence="1" type="ORF">RclHR1_22580002</name>
</gene>
<dbReference type="AlphaFoldDB" id="A0A2Z6RAE9"/>
<comment type="caution">
    <text evidence="1">The sequence shown here is derived from an EMBL/GenBank/DDBJ whole genome shotgun (WGS) entry which is preliminary data.</text>
</comment>
<dbReference type="Proteomes" id="UP000247702">
    <property type="component" value="Unassembled WGS sequence"/>
</dbReference>
<dbReference type="EMBL" id="BLAL01000285">
    <property type="protein sequence ID" value="GET00131.1"/>
    <property type="molecule type" value="Genomic_DNA"/>
</dbReference>
<protein>
    <submittedName>
        <fullName evidence="1">Uncharacterized protein</fullName>
    </submittedName>
</protein>
<organism evidence="1 3">
    <name type="scientific">Rhizophagus clarus</name>
    <dbReference type="NCBI Taxonomy" id="94130"/>
    <lineage>
        <taxon>Eukaryota</taxon>
        <taxon>Fungi</taxon>
        <taxon>Fungi incertae sedis</taxon>
        <taxon>Mucoromycota</taxon>
        <taxon>Glomeromycotina</taxon>
        <taxon>Glomeromycetes</taxon>
        <taxon>Glomerales</taxon>
        <taxon>Glomeraceae</taxon>
        <taxon>Rhizophagus</taxon>
    </lineage>
</organism>
<evidence type="ECO:0000313" key="1">
    <source>
        <dbReference type="EMBL" id="GBB93931.1"/>
    </source>
</evidence>
<proteinExistence type="predicted"/>
<reference evidence="2" key="2">
    <citation type="submission" date="2019-10" db="EMBL/GenBank/DDBJ databases">
        <title>Conservation and host-specific expression of non-tandemly repeated heterogenous ribosome RNA gene in arbuscular mycorrhizal fungi.</title>
        <authorList>
            <person name="Maeda T."/>
            <person name="Kobayashi Y."/>
            <person name="Nakagawa T."/>
            <person name="Ezawa T."/>
            <person name="Yamaguchi K."/>
            <person name="Bino T."/>
            <person name="Nishimoto Y."/>
            <person name="Shigenobu S."/>
            <person name="Kawaguchi M."/>
        </authorList>
    </citation>
    <scope>NUCLEOTIDE SEQUENCE</scope>
    <source>
        <strain evidence="2">HR1</strain>
    </source>
</reference>
<keyword evidence="3" id="KW-1185">Reference proteome</keyword>
<reference evidence="1 3" key="1">
    <citation type="submission" date="2017-11" db="EMBL/GenBank/DDBJ databases">
        <title>The genome of Rhizophagus clarus HR1 reveals common genetic basis of auxotrophy among arbuscular mycorrhizal fungi.</title>
        <authorList>
            <person name="Kobayashi Y."/>
        </authorList>
    </citation>
    <scope>NUCLEOTIDE SEQUENCE [LARGE SCALE GENOMIC DNA]</scope>
    <source>
        <strain evidence="1 3">HR1</strain>
    </source>
</reference>
<name>A0A2Z6RAE9_9GLOM</name>
<evidence type="ECO:0000313" key="3">
    <source>
        <dbReference type="Proteomes" id="UP000247702"/>
    </source>
</evidence>
<evidence type="ECO:0000313" key="2">
    <source>
        <dbReference type="EMBL" id="GET00131.1"/>
    </source>
</evidence>
<sequence>MQNCRIDNLISVQTNNQRLINGLKLIEPQITIGSLAAYNDLESETLLQFKQIFYCKLENTITGSEFYPEKFLNPIKNCVELSKNLYEHLITYHNKVYGEDMNVKFSSMLNLIDKGLRNDSYIVMQPIINQCGRIQMVAEIFRLALAP</sequence>
<accession>A0A2Z6RAE9</accession>